<dbReference type="EMBL" id="AP021861">
    <property type="protein sequence ID" value="BBO35571.1"/>
    <property type="molecule type" value="Genomic_DNA"/>
</dbReference>
<keyword evidence="3" id="KW-1185">Reference proteome</keyword>
<evidence type="ECO:0000256" key="1">
    <source>
        <dbReference type="SAM" id="Phobius"/>
    </source>
</evidence>
<proteinExistence type="predicted"/>
<gene>
    <name evidence="2" type="ORF">PLANPX_5183</name>
</gene>
<accession>A0A5K7XKA5</accession>
<keyword evidence="1" id="KW-0472">Membrane</keyword>
<keyword evidence="1" id="KW-1133">Transmembrane helix</keyword>
<name>A0A5K7XKA5_9BACT</name>
<dbReference type="KEGG" id="lpav:PLANPX_5183"/>
<evidence type="ECO:0000313" key="3">
    <source>
        <dbReference type="Proteomes" id="UP000326837"/>
    </source>
</evidence>
<dbReference type="Proteomes" id="UP000326837">
    <property type="component" value="Chromosome"/>
</dbReference>
<keyword evidence="1" id="KW-0812">Transmembrane</keyword>
<sequence length="385" mass="42952">MLATIAKTVKASNFRVARLAGMHAAIVCTAASSLLAMPRPCAAQMTARDFESLSETDKRAVLTSVLREREIAVRNVRAKSISRVLVLEYRGDKPGPVLSDKVGRFECETRRKDGNRWTSVNWYLPTSAHPNQKVVTSIDSSSGTARSVAEQHGYAGIYGAVDTKEDQLVRSSRFQYWFDGNYDRAANFPISFLLKNIGAVEFEGTSSDGGDIKISLQVDLKEGTPYHDKRTIWLDPRRGFMPVRMEWHWDFESSPPLDQDLTLEVKAMSEDKGVWFPTHFIETVVSTRSIEEGFCTQYETTASDIQVGVVTAEDLKVHFGKEVEIHDRITGTRTKAGKVIQSGDNLTPLVADGDTAPLRTWWVPLNVTLIAVLLAAIAWRKLKRS</sequence>
<organism evidence="2 3">
    <name type="scientific">Lacipirellula parvula</name>
    <dbReference type="NCBI Taxonomy" id="2650471"/>
    <lineage>
        <taxon>Bacteria</taxon>
        <taxon>Pseudomonadati</taxon>
        <taxon>Planctomycetota</taxon>
        <taxon>Planctomycetia</taxon>
        <taxon>Pirellulales</taxon>
        <taxon>Lacipirellulaceae</taxon>
        <taxon>Lacipirellula</taxon>
    </lineage>
</organism>
<reference evidence="3" key="1">
    <citation type="submission" date="2019-10" db="EMBL/GenBank/DDBJ databases">
        <title>Lacipirellula parvula gen. nov., sp. nov., representing a lineage of planctomycetes widespread in freshwater anoxic habitats, and description of the family Lacipirellulaceae.</title>
        <authorList>
            <person name="Dedysh S.N."/>
            <person name="Kulichevskaya I.S."/>
            <person name="Beletsky A.V."/>
            <person name="Rakitin A.L."/>
            <person name="Mardanov A.V."/>
            <person name="Ivanova A.A."/>
            <person name="Saltykova V.X."/>
            <person name="Rijpstra W.I.C."/>
            <person name="Sinninghe Damste J.S."/>
            <person name="Ravin N.V."/>
        </authorList>
    </citation>
    <scope>NUCLEOTIDE SEQUENCE [LARGE SCALE GENOMIC DNA]</scope>
    <source>
        <strain evidence="3">PX69</strain>
    </source>
</reference>
<dbReference type="RefSeq" id="WP_152100926.1">
    <property type="nucleotide sequence ID" value="NZ_AP021861.1"/>
</dbReference>
<feature type="transmembrane region" description="Helical" evidence="1">
    <location>
        <begin position="361"/>
        <end position="379"/>
    </location>
</feature>
<dbReference type="AlphaFoldDB" id="A0A5K7XKA5"/>
<protein>
    <submittedName>
        <fullName evidence="2">Uncharacterized protein</fullName>
    </submittedName>
</protein>
<evidence type="ECO:0000313" key="2">
    <source>
        <dbReference type="EMBL" id="BBO35571.1"/>
    </source>
</evidence>